<proteinExistence type="inferred from homology"/>
<comment type="caution">
    <text evidence="5">The sequence shown here is derived from an EMBL/GenBank/DDBJ whole genome shotgun (WGS) entry which is preliminary data.</text>
</comment>
<name>A0A7Y7YHA7_9PSED</name>
<evidence type="ECO:0000256" key="1">
    <source>
        <dbReference type="ARBA" id="ARBA00006754"/>
    </source>
</evidence>
<sequence>MKLVTAMEQTVLREATIVAGSGAMNREITWVHIVDHPDITNWLKPGDLLLTTGYNWPENDEESRSMVRELAGLRLAGVVLAVPHFREHFSAAAIDEANKLDLPLLELPWDVHFSQITQDVLARIIDMQAETIRRSDLIHRTLTAASNLDGVVTALRRSLEKDATIVSIGGDVIGTSRLAIRDAEERALLARLTKRESLPHLFRTNAPFIFKDPSAPAGRLAVPIRTNDEILGVLWLDQSEGVFEELDSKAIEHAGVIAALHLTHQRELSDLETRLGYAFVAGLLEGKFSATPSAIERAKASGWSENRGYRVCLLLLDEPIPLSMEGFTRRTRLTNRVAQVLQDFNCPPLISVSLNQISFLLPGEVSADSIWRTLRDEGGALAVSRLHFGVAGMAVGAEDVAALTPLLKPGRLHSFDEVLFSRALMGDPDARRLLVEKLILPLESPKRGNSLTDTVMTLATEGFQLLHAARALGIHISTLRYRLGRIEAILGLALDDPEARFKLQVACEMFSLMSER</sequence>
<dbReference type="InterPro" id="IPR025736">
    <property type="entry name" value="PucR_C-HTH_dom"/>
</dbReference>
<feature type="domain" description="PucR C-terminal helix-turn-helix" evidence="3">
    <location>
        <begin position="451"/>
        <end position="508"/>
    </location>
</feature>
<feature type="domain" description="CdaR GGDEF-like" evidence="4">
    <location>
        <begin position="290"/>
        <end position="401"/>
    </location>
</feature>
<gene>
    <name evidence="5" type="ORF">HX876_27920</name>
</gene>
<dbReference type="InterPro" id="IPR042070">
    <property type="entry name" value="PucR_C-HTH_sf"/>
</dbReference>
<dbReference type="AlphaFoldDB" id="A0A7Y7YHA7"/>
<organism evidence="5 6">
    <name type="scientific">Pseudomonas gingeri</name>
    <dbReference type="NCBI Taxonomy" id="117681"/>
    <lineage>
        <taxon>Bacteria</taxon>
        <taxon>Pseudomonadati</taxon>
        <taxon>Pseudomonadota</taxon>
        <taxon>Gammaproteobacteria</taxon>
        <taxon>Pseudomonadales</taxon>
        <taxon>Pseudomonadaceae</taxon>
        <taxon>Pseudomonas</taxon>
    </lineage>
</organism>
<dbReference type="Pfam" id="PF07905">
    <property type="entry name" value="PucR"/>
    <property type="match status" value="1"/>
</dbReference>
<dbReference type="SUPFAM" id="SSF55781">
    <property type="entry name" value="GAF domain-like"/>
    <property type="match status" value="1"/>
</dbReference>
<evidence type="ECO:0000313" key="5">
    <source>
        <dbReference type="EMBL" id="NWC36205.1"/>
    </source>
</evidence>
<evidence type="ECO:0000259" key="4">
    <source>
        <dbReference type="Pfam" id="PF17853"/>
    </source>
</evidence>
<dbReference type="Pfam" id="PF17853">
    <property type="entry name" value="GGDEF_2"/>
    <property type="match status" value="1"/>
</dbReference>
<dbReference type="InterPro" id="IPR041522">
    <property type="entry name" value="CdaR_GGDEF"/>
</dbReference>
<comment type="similarity">
    <text evidence="1">Belongs to the CdaR family.</text>
</comment>
<dbReference type="InterPro" id="IPR051448">
    <property type="entry name" value="CdaR-like_regulators"/>
</dbReference>
<accession>A0A7Y7YHA7</accession>
<dbReference type="Pfam" id="PF13556">
    <property type="entry name" value="HTH_30"/>
    <property type="match status" value="1"/>
</dbReference>
<dbReference type="Gene3D" id="1.10.10.2840">
    <property type="entry name" value="PucR C-terminal helix-turn-helix domain"/>
    <property type="match status" value="1"/>
</dbReference>
<dbReference type="Proteomes" id="UP000520592">
    <property type="component" value="Unassembled WGS sequence"/>
</dbReference>
<evidence type="ECO:0000313" key="6">
    <source>
        <dbReference type="Proteomes" id="UP000520592"/>
    </source>
</evidence>
<dbReference type="PANTHER" id="PTHR33744:SF7">
    <property type="entry name" value="PUCR FAMILY TRANSCRIPTIONAL REGULATOR"/>
    <property type="match status" value="1"/>
</dbReference>
<dbReference type="EMBL" id="JACAQD010000040">
    <property type="protein sequence ID" value="NWC36205.1"/>
    <property type="molecule type" value="Genomic_DNA"/>
</dbReference>
<dbReference type="PANTHER" id="PTHR33744">
    <property type="entry name" value="CARBOHYDRATE DIACID REGULATOR"/>
    <property type="match status" value="1"/>
</dbReference>
<evidence type="ECO:0000259" key="3">
    <source>
        <dbReference type="Pfam" id="PF13556"/>
    </source>
</evidence>
<evidence type="ECO:0000259" key="2">
    <source>
        <dbReference type="Pfam" id="PF07905"/>
    </source>
</evidence>
<feature type="domain" description="Purine catabolism PurC-like" evidence="2">
    <location>
        <begin position="7"/>
        <end position="124"/>
    </location>
</feature>
<reference evidence="5 6" key="1">
    <citation type="submission" date="2020-04" db="EMBL/GenBank/DDBJ databases">
        <title>Molecular characterization of pseudomonads from Agaricus bisporus reveal novel blotch 2 pathogens in Western Europe.</title>
        <authorList>
            <person name="Taparia T."/>
            <person name="Krijger M."/>
            <person name="Haynes E."/>
            <person name="Elpinstone J.G."/>
            <person name="Noble R."/>
            <person name="Van Der Wolf J."/>
        </authorList>
    </citation>
    <scope>NUCLEOTIDE SEQUENCE [LARGE SCALE GENOMIC DNA]</scope>
    <source>
        <strain evidence="5 6">IPO3737</strain>
    </source>
</reference>
<dbReference type="RefSeq" id="WP_177058623.1">
    <property type="nucleotide sequence ID" value="NZ_JACAPB010000030.1"/>
</dbReference>
<dbReference type="InterPro" id="IPR012914">
    <property type="entry name" value="PucR_dom"/>
</dbReference>
<protein>
    <submittedName>
        <fullName evidence="5">PucR family transcriptional regulator ligand-binding domain-containing protein</fullName>
    </submittedName>
</protein>